<evidence type="ECO:0000313" key="2">
    <source>
        <dbReference type="Proteomes" id="UP000008370"/>
    </source>
</evidence>
<protein>
    <submittedName>
        <fullName evidence="1">Uncharacterized protein</fullName>
    </submittedName>
</protein>
<reference evidence="1 2" key="1">
    <citation type="journal article" date="2012" name="BMC Genomics">
        <title>Comparative genomics of the white-rot fungi, Phanerochaete carnosa and P. chrysosporium, to elucidate the genetic basis of the distinct wood types they colonize.</title>
        <authorList>
            <person name="Suzuki H."/>
            <person name="MacDonald J."/>
            <person name="Syed K."/>
            <person name="Salamov A."/>
            <person name="Hori C."/>
            <person name="Aerts A."/>
            <person name="Henrissat B."/>
            <person name="Wiebenga A."/>
            <person name="vanKuyk P.A."/>
            <person name="Barry K."/>
            <person name="Lindquist E."/>
            <person name="LaButti K."/>
            <person name="Lapidus A."/>
            <person name="Lucas S."/>
            <person name="Coutinho P."/>
            <person name="Gong Y."/>
            <person name="Samejima M."/>
            <person name="Mahadevan R."/>
            <person name="Abou-Zaid M."/>
            <person name="de Vries R.P."/>
            <person name="Igarashi K."/>
            <person name="Yadav J.S."/>
            <person name="Grigoriev I.V."/>
            <person name="Master E.R."/>
        </authorList>
    </citation>
    <scope>NUCLEOTIDE SEQUENCE [LARGE SCALE GENOMIC DNA]</scope>
    <source>
        <strain evidence="1 2">HHB-10118-sp</strain>
    </source>
</reference>
<dbReference type="EMBL" id="JH930491">
    <property type="protein sequence ID" value="EKM49288.1"/>
    <property type="molecule type" value="Genomic_DNA"/>
</dbReference>
<dbReference type="RefSeq" id="XP_007402158.1">
    <property type="nucleotide sequence ID" value="XM_007402096.1"/>
</dbReference>
<proteinExistence type="predicted"/>
<dbReference type="OrthoDB" id="6613063at2759"/>
<name>K5VDV5_PHACS</name>
<dbReference type="Proteomes" id="UP000008370">
    <property type="component" value="Unassembled WGS sequence"/>
</dbReference>
<dbReference type="GeneID" id="18907441"/>
<dbReference type="InParanoid" id="K5VDV5"/>
<dbReference type="AlphaFoldDB" id="K5VDV5"/>
<dbReference type="KEGG" id="pco:PHACADRAFT_107069"/>
<dbReference type="HOGENOM" id="CLU_085135_0_1_1"/>
<gene>
    <name evidence="1" type="ORF">PHACADRAFT_107069</name>
</gene>
<evidence type="ECO:0000313" key="1">
    <source>
        <dbReference type="EMBL" id="EKM49288.1"/>
    </source>
</evidence>
<keyword evidence="2" id="KW-1185">Reference proteome</keyword>
<feature type="non-terminal residue" evidence="1">
    <location>
        <position position="159"/>
    </location>
</feature>
<organism evidence="1 2">
    <name type="scientific">Phanerochaete carnosa (strain HHB-10118-sp)</name>
    <name type="common">White-rot fungus</name>
    <name type="synonym">Peniophora carnosa</name>
    <dbReference type="NCBI Taxonomy" id="650164"/>
    <lineage>
        <taxon>Eukaryota</taxon>
        <taxon>Fungi</taxon>
        <taxon>Dikarya</taxon>
        <taxon>Basidiomycota</taxon>
        <taxon>Agaricomycotina</taxon>
        <taxon>Agaricomycetes</taxon>
        <taxon>Polyporales</taxon>
        <taxon>Phanerochaetaceae</taxon>
        <taxon>Phanerochaete</taxon>
    </lineage>
</organism>
<sequence>STKQIKGSMQTQMPLWGGVWIHHGGDIIRCASAVRRRQHPDERNASYVRYEVAIGNENRRAVYYGRLEKILKCNLPQGSRFWRDLQGCRLLLAVITPCVTTNRDATQVVTSYCAEQQSQVVVDLRTVQSVVGRIFTREKWGIIDRSSNTARTVFVEDED</sequence>
<accession>K5VDV5</accession>